<dbReference type="AlphaFoldDB" id="A0A7C5VK33"/>
<feature type="binding site" evidence="8">
    <location>
        <position position="272"/>
    </location>
    <ligand>
        <name>FAD</name>
        <dbReference type="ChEBI" id="CHEBI:57692"/>
    </ligand>
</feature>
<feature type="binding site" evidence="8">
    <location>
        <position position="224"/>
    </location>
    <ligand>
        <name>FAD</name>
        <dbReference type="ChEBI" id="CHEBI:57692"/>
    </ligand>
</feature>
<sequence>MITTIVLLRMDLRVSDNPALFEASKRGAVLPVFLYTRDLFPRPIGAAKKWWLHRALESFAGELKRRYNADLVFRTGESALDELEKLVFETKASGIFLNKNYDPLTKNVEERIIEHFKKRGLDVRSFKSFLLHEPEELRTDEGKPYTVFTPFWKKFQAECVVPKPLGIPESILKPDVIVSSRKLEELKLLPKIKWYDEMEKFWNVSETQAFERLKYFLDNALDTYKCLRDRPDLDNTSMLSPYLATGMISPRQIWHAVTERYSGMLSEGAYSFLRELGWREFSYHILYHKPELVNTNLRREFDEFPWSWETDELFLKWTQGLTGIPIIDAGMRQLWKIGWMHNRVRMIVASWLTKNMLKHWKLGEEWFWNTLVDADIANNVQGWQWTAGCGADAAPYFRIFNPVLQGKRFDPSGEYVKKWVPELRSLPSEYVHAPWEAPKIVLRSVGFELGKDYPLPMLPIEESRNKALSIFKQLSKRGRLQT</sequence>
<dbReference type="FunFam" id="1.10.579.10:FF:000003">
    <property type="entry name" value="Deoxyribodipyrimidine photo-lyase"/>
    <property type="match status" value="1"/>
</dbReference>
<evidence type="ECO:0000313" key="12">
    <source>
        <dbReference type="EMBL" id="HGU40363.1"/>
    </source>
</evidence>
<dbReference type="InterPro" id="IPR005101">
    <property type="entry name" value="Cryptochr/Photolyase_FAD-bd"/>
</dbReference>
<dbReference type="EMBL" id="DSZY01000019">
    <property type="protein sequence ID" value="HGU40363.1"/>
    <property type="molecule type" value="Genomic_DNA"/>
</dbReference>
<comment type="cofactor">
    <cofactor evidence="1">
        <name>(6R)-5,10-methylene-5,6,7,8-tetrahydrofolate</name>
        <dbReference type="ChEBI" id="CHEBI:15636"/>
    </cofactor>
</comment>
<comment type="similarity">
    <text evidence="10">Belongs to the DNA photolyase family.</text>
</comment>
<gene>
    <name evidence="12" type="ORF">ENT77_04095</name>
</gene>
<evidence type="ECO:0000256" key="10">
    <source>
        <dbReference type="RuleBase" id="RU004182"/>
    </source>
</evidence>
<dbReference type="InterPro" id="IPR018394">
    <property type="entry name" value="DNA_photolyase_1_CS_C"/>
</dbReference>
<dbReference type="InterPro" id="IPR002081">
    <property type="entry name" value="Cryptochrome/DNA_photolyase_1"/>
</dbReference>
<dbReference type="PROSITE" id="PS51645">
    <property type="entry name" value="PHR_CRY_ALPHA_BETA"/>
    <property type="match status" value="1"/>
</dbReference>
<feature type="binding site" evidence="8">
    <location>
        <begin position="236"/>
        <end position="240"/>
    </location>
    <ligand>
        <name>FAD</name>
        <dbReference type="ChEBI" id="CHEBI:57692"/>
    </ligand>
</feature>
<dbReference type="PRINTS" id="PR00147">
    <property type="entry name" value="DNAPHOTLYASE"/>
</dbReference>
<evidence type="ECO:0000256" key="3">
    <source>
        <dbReference type="ARBA" id="ARBA00014046"/>
    </source>
</evidence>
<evidence type="ECO:0000256" key="6">
    <source>
        <dbReference type="ARBA" id="ARBA00022991"/>
    </source>
</evidence>
<keyword evidence="6 10" id="KW-0157">Chromophore</keyword>
<evidence type="ECO:0000256" key="2">
    <source>
        <dbReference type="ARBA" id="ARBA00013149"/>
    </source>
</evidence>
<protein>
    <recommendedName>
        <fullName evidence="3">Deoxyribodipyrimidine photo-lyase</fullName>
        <ecNumber evidence="2">4.1.99.3</ecNumber>
    </recommendedName>
</protein>
<comment type="cofactor">
    <cofactor evidence="8">
        <name>FAD</name>
        <dbReference type="ChEBI" id="CHEBI:57692"/>
    </cofactor>
    <text evidence="8">Binds 1 FAD per subunit.</text>
</comment>
<dbReference type="GO" id="GO:0003904">
    <property type="term" value="F:deoxyribodipyrimidine photo-lyase activity"/>
    <property type="evidence" value="ECO:0007669"/>
    <property type="project" value="UniProtKB-EC"/>
</dbReference>
<evidence type="ECO:0000256" key="1">
    <source>
        <dbReference type="ARBA" id="ARBA00001932"/>
    </source>
</evidence>
<proteinExistence type="inferred from homology"/>
<dbReference type="GO" id="GO:0000719">
    <property type="term" value="P:photoreactive repair"/>
    <property type="evidence" value="ECO:0007669"/>
    <property type="project" value="UniProtKB-ARBA"/>
</dbReference>
<keyword evidence="12" id="KW-0456">Lyase</keyword>
<dbReference type="GO" id="GO:0071949">
    <property type="term" value="F:FAD binding"/>
    <property type="evidence" value="ECO:0007669"/>
    <property type="project" value="TreeGrafter"/>
</dbReference>
<evidence type="ECO:0000256" key="7">
    <source>
        <dbReference type="ARBA" id="ARBA00033999"/>
    </source>
</evidence>
<feature type="site" description="Electron transfer via tryptophanyl radical" evidence="9">
    <location>
        <position position="383"/>
    </location>
</feature>
<evidence type="ECO:0000259" key="11">
    <source>
        <dbReference type="PROSITE" id="PS51645"/>
    </source>
</evidence>
<reference evidence="12" key="1">
    <citation type="journal article" date="2020" name="mSystems">
        <title>Genome- and Community-Level Interaction Insights into Carbon Utilization and Element Cycling Functions of Hydrothermarchaeota in Hydrothermal Sediment.</title>
        <authorList>
            <person name="Zhou Z."/>
            <person name="Liu Y."/>
            <person name="Xu W."/>
            <person name="Pan J."/>
            <person name="Luo Z.H."/>
            <person name="Li M."/>
        </authorList>
    </citation>
    <scope>NUCLEOTIDE SEQUENCE [LARGE SCALE GENOMIC DNA]</scope>
    <source>
        <strain evidence="12">SpSt-609</strain>
    </source>
</reference>
<dbReference type="EC" id="4.1.99.3" evidence="2"/>
<dbReference type="InterPro" id="IPR036155">
    <property type="entry name" value="Crypto/Photolyase_N_sf"/>
</dbReference>
<feature type="domain" description="Photolyase/cryptochrome alpha/beta" evidence="11">
    <location>
        <begin position="2"/>
        <end position="131"/>
    </location>
</feature>
<dbReference type="Gene3D" id="3.40.50.620">
    <property type="entry name" value="HUPs"/>
    <property type="match status" value="1"/>
</dbReference>
<dbReference type="Gene3D" id="1.25.40.80">
    <property type="match status" value="1"/>
</dbReference>
<dbReference type="InterPro" id="IPR036134">
    <property type="entry name" value="Crypto/Photolyase_FAD-like_sf"/>
</dbReference>
<feature type="site" description="Electron transfer via tryptophanyl radical" evidence="9">
    <location>
        <position position="306"/>
    </location>
</feature>
<evidence type="ECO:0000256" key="8">
    <source>
        <dbReference type="PIRSR" id="PIRSR602081-1"/>
    </source>
</evidence>
<dbReference type="SUPFAM" id="SSF48173">
    <property type="entry name" value="Cryptochrome/photolyase FAD-binding domain"/>
    <property type="match status" value="1"/>
</dbReference>
<comment type="catalytic activity">
    <reaction evidence="7">
        <text>cyclobutadipyrimidine (in DNA) = 2 pyrimidine residues (in DNA).</text>
        <dbReference type="EC" id="4.1.99.3"/>
    </reaction>
</comment>
<feature type="site" description="Electron transfer via tryptophanyl radical" evidence="9">
    <location>
        <position position="360"/>
    </location>
</feature>
<keyword evidence="5 8" id="KW-0274">FAD</keyword>
<dbReference type="Gene3D" id="1.10.579.10">
    <property type="entry name" value="DNA Cyclobutane Dipyrimidine Photolyase, subunit A, domain 3"/>
    <property type="match status" value="1"/>
</dbReference>
<dbReference type="PROSITE" id="PS00394">
    <property type="entry name" value="DNA_PHOTOLYASES_1_1"/>
    <property type="match status" value="1"/>
</dbReference>
<accession>A0A7C5VK33</accession>
<feature type="binding site" evidence="8">
    <location>
        <begin position="373"/>
        <end position="375"/>
    </location>
    <ligand>
        <name>FAD</name>
        <dbReference type="ChEBI" id="CHEBI:57692"/>
    </ligand>
</feature>
<dbReference type="Pfam" id="PF00875">
    <property type="entry name" value="DNA_photolyase"/>
    <property type="match status" value="1"/>
</dbReference>
<evidence type="ECO:0000256" key="9">
    <source>
        <dbReference type="PIRSR" id="PIRSR602081-2"/>
    </source>
</evidence>
<dbReference type="Pfam" id="PF03441">
    <property type="entry name" value="FAD_binding_7"/>
    <property type="match status" value="1"/>
</dbReference>
<dbReference type="InterPro" id="IPR006050">
    <property type="entry name" value="DNA_photolyase_N"/>
</dbReference>
<dbReference type="PANTHER" id="PTHR11455:SF9">
    <property type="entry name" value="CRYPTOCHROME CIRCADIAN CLOCK 5 ISOFORM X1"/>
    <property type="match status" value="1"/>
</dbReference>
<comment type="caution">
    <text evidence="12">The sequence shown here is derived from an EMBL/GenBank/DDBJ whole genome shotgun (WGS) entry which is preliminary data.</text>
</comment>
<keyword evidence="4 8" id="KW-0285">Flavoprotein</keyword>
<dbReference type="GO" id="GO:0003677">
    <property type="term" value="F:DNA binding"/>
    <property type="evidence" value="ECO:0007669"/>
    <property type="project" value="TreeGrafter"/>
</dbReference>
<dbReference type="SUPFAM" id="SSF52425">
    <property type="entry name" value="Cryptochrome/photolyase, N-terminal domain"/>
    <property type="match status" value="1"/>
</dbReference>
<dbReference type="GO" id="GO:0009416">
    <property type="term" value="P:response to light stimulus"/>
    <property type="evidence" value="ECO:0007669"/>
    <property type="project" value="TreeGrafter"/>
</dbReference>
<evidence type="ECO:0000256" key="5">
    <source>
        <dbReference type="ARBA" id="ARBA00022827"/>
    </source>
</evidence>
<evidence type="ECO:0000256" key="4">
    <source>
        <dbReference type="ARBA" id="ARBA00022630"/>
    </source>
</evidence>
<dbReference type="InterPro" id="IPR014729">
    <property type="entry name" value="Rossmann-like_a/b/a_fold"/>
</dbReference>
<name>A0A7C5VK33_9BACT</name>
<dbReference type="PANTHER" id="PTHR11455">
    <property type="entry name" value="CRYPTOCHROME"/>
    <property type="match status" value="1"/>
</dbReference>
<organism evidence="12">
    <name type="scientific">Fervidobacterium thailandense</name>
    <dbReference type="NCBI Taxonomy" id="1008305"/>
    <lineage>
        <taxon>Bacteria</taxon>
        <taxon>Thermotogati</taxon>
        <taxon>Thermotogota</taxon>
        <taxon>Thermotogae</taxon>
        <taxon>Thermotogales</taxon>
        <taxon>Fervidobacteriaceae</taxon>
        <taxon>Fervidobacterium</taxon>
    </lineage>
</organism>